<dbReference type="InterPro" id="IPR036513">
    <property type="entry name" value="STAS_dom_sf"/>
</dbReference>
<reference evidence="4" key="1">
    <citation type="journal article" date="2019" name="Int. J. Syst. Evol. Microbiol.">
        <title>The Global Catalogue of Microorganisms (GCM) 10K type strain sequencing project: providing services to taxonomists for standard genome sequencing and annotation.</title>
        <authorList>
            <consortium name="The Broad Institute Genomics Platform"/>
            <consortium name="The Broad Institute Genome Sequencing Center for Infectious Disease"/>
            <person name="Wu L."/>
            <person name="Ma J."/>
        </authorList>
    </citation>
    <scope>NUCLEOTIDE SEQUENCE [LARGE SCALE GENOMIC DNA]</scope>
    <source>
        <strain evidence="4">CCUG 43114</strain>
    </source>
</reference>
<organism evidence="3 4">
    <name type="scientific">Aquipuribacter nitratireducens</name>
    <dbReference type="NCBI Taxonomy" id="650104"/>
    <lineage>
        <taxon>Bacteria</taxon>
        <taxon>Bacillati</taxon>
        <taxon>Actinomycetota</taxon>
        <taxon>Actinomycetes</taxon>
        <taxon>Micrococcales</taxon>
        <taxon>Intrasporangiaceae</taxon>
        <taxon>Aquipuribacter</taxon>
    </lineage>
</organism>
<evidence type="ECO:0000259" key="2">
    <source>
        <dbReference type="PROSITE" id="PS50801"/>
    </source>
</evidence>
<dbReference type="PROSITE" id="PS50801">
    <property type="entry name" value="STAS"/>
    <property type="match status" value="1"/>
</dbReference>
<dbReference type="PANTHER" id="PTHR43310:SF1">
    <property type="entry name" value="SULFATE TRANSPORTER YBAR-RELATED"/>
    <property type="match status" value="1"/>
</dbReference>
<protein>
    <recommendedName>
        <fullName evidence="2">STAS domain-containing protein</fullName>
    </recommendedName>
</protein>
<dbReference type="RefSeq" id="WP_340269832.1">
    <property type="nucleotide sequence ID" value="NZ_JBBEOG010000005.1"/>
</dbReference>
<dbReference type="Gene3D" id="3.30.750.24">
    <property type="entry name" value="STAS domain"/>
    <property type="match status" value="1"/>
</dbReference>
<feature type="transmembrane region" description="Helical" evidence="1">
    <location>
        <begin position="12"/>
        <end position="28"/>
    </location>
</feature>
<dbReference type="InterPro" id="IPR002645">
    <property type="entry name" value="STAS_dom"/>
</dbReference>
<dbReference type="SUPFAM" id="SSF52091">
    <property type="entry name" value="SpoIIaa-like"/>
    <property type="match status" value="1"/>
</dbReference>
<keyword evidence="1" id="KW-1133">Transmembrane helix</keyword>
<dbReference type="EMBL" id="JBHSLD010000014">
    <property type="protein sequence ID" value="MFC5382073.1"/>
    <property type="molecule type" value="Genomic_DNA"/>
</dbReference>
<comment type="caution">
    <text evidence="3">The sequence shown here is derived from an EMBL/GenBank/DDBJ whole genome shotgun (WGS) entry which is preliminary data.</text>
</comment>
<evidence type="ECO:0000256" key="1">
    <source>
        <dbReference type="SAM" id="Phobius"/>
    </source>
</evidence>
<name>A0ABW0GQ10_9MICO</name>
<accession>A0ABW0GQ10</accession>
<keyword evidence="1" id="KW-0812">Transmembrane</keyword>
<evidence type="ECO:0000313" key="3">
    <source>
        <dbReference type="EMBL" id="MFC5382073.1"/>
    </source>
</evidence>
<proteinExistence type="predicted"/>
<dbReference type="InterPro" id="IPR052706">
    <property type="entry name" value="Membrane-Transporter-like"/>
</dbReference>
<keyword evidence="4" id="KW-1185">Reference proteome</keyword>
<keyword evidence="1" id="KW-0472">Membrane</keyword>
<sequence>MIVAVAVVTHNLAYGVVAGVLTAMVLFARRVAHLAEVTSVTDPDGNHVVFSVHGELSFASSNDLVYRFDYACDPDDVVIDLSQTHVRYASSVAALDAVTSTFARRGKIVTTDLTERSATMHSRPPGSCRQPLSEACGTVGGCATCRAGGARRRRRGRSARPAARRA</sequence>
<evidence type="ECO:0000313" key="4">
    <source>
        <dbReference type="Proteomes" id="UP001596122"/>
    </source>
</evidence>
<feature type="domain" description="STAS" evidence="2">
    <location>
        <begin position="48"/>
        <end position="106"/>
    </location>
</feature>
<dbReference type="Proteomes" id="UP001596122">
    <property type="component" value="Unassembled WGS sequence"/>
</dbReference>
<dbReference type="PANTHER" id="PTHR43310">
    <property type="entry name" value="SULFATE TRANSPORTER YBAR-RELATED"/>
    <property type="match status" value="1"/>
</dbReference>
<gene>
    <name evidence="3" type="ORF">ACFPJ6_14975</name>
</gene>